<dbReference type="Pfam" id="PF00248">
    <property type="entry name" value="Aldo_ket_red"/>
    <property type="match status" value="1"/>
</dbReference>
<name>A0A250XGF5_9CHLO</name>
<comment type="caution">
    <text evidence="2">The sequence shown here is derived from an EMBL/GenBank/DDBJ whole genome shotgun (WGS) entry which is preliminary data.</text>
</comment>
<dbReference type="Gene3D" id="3.20.20.100">
    <property type="entry name" value="NADP-dependent oxidoreductase domain"/>
    <property type="match status" value="1"/>
</dbReference>
<dbReference type="PRINTS" id="PR00069">
    <property type="entry name" value="ALDKETRDTASE"/>
</dbReference>
<dbReference type="OrthoDB" id="2310150at2759"/>
<dbReference type="GO" id="GO:0016491">
    <property type="term" value="F:oxidoreductase activity"/>
    <property type="evidence" value="ECO:0007669"/>
    <property type="project" value="InterPro"/>
</dbReference>
<dbReference type="PANTHER" id="PTHR43147">
    <property type="entry name" value="PROTEIN TAS"/>
    <property type="match status" value="1"/>
</dbReference>
<dbReference type="InterPro" id="IPR023210">
    <property type="entry name" value="NADP_OxRdtase_dom"/>
</dbReference>
<dbReference type="SUPFAM" id="SSF51430">
    <property type="entry name" value="NAD(P)-linked oxidoreductase"/>
    <property type="match status" value="1"/>
</dbReference>
<gene>
    <name evidence="2" type="ORF">CEUSTIGMA_g9589.t1</name>
</gene>
<evidence type="ECO:0000259" key="1">
    <source>
        <dbReference type="Pfam" id="PF00248"/>
    </source>
</evidence>
<feature type="domain" description="NADP-dependent oxidoreductase" evidence="1">
    <location>
        <begin position="44"/>
        <end position="380"/>
    </location>
</feature>
<accession>A0A250XGF5</accession>
<protein>
    <recommendedName>
        <fullName evidence="1">NADP-dependent oxidoreductase domain-containing protein</fullName>
    </recommendedName>
</protein>
<dbReference type="Proteomes" id="UP000232323">
    <property type="component" value="Unassembled WGS sequence"/>
</dbReference>
<dbReference type="InterPro" id="IPR020471">
    <property type="entry name" value="AKR"/>
</dbReference>
<evidence type="ECO:0000313" key="2">
    <source>
        <dbReference type="EMBL" id="GAX82161.1"/>
    </source>
</evidence>
<reference evidence="2 3" key="1">
    <citation type="submission" date="2017-08" db="EMBL/GenBank/DDBJ databases">
        <title>Acidophilic green algal genome provides insights into adaptation to an acidic environment.</title>
        <authorList>
            <person name="Hirooka S."/>
            <person name="Hirose Y."/>
            <person name="Kanesaki Y."/>
            <person name="Higuchi S."/>
            <person name="Fujiwara T."/>
            <person name="Onuma R."/>
            <person name="Era A."/>
            <person name="Ohbayashi R."/>
            <person name="Uzuka A."/>
            <person name="Nozaki H."/>
            <person name="Yoshikawa H."/>
            <person name="Miyagishima S.Y."/>
        </authorList>
    </citation>
    <scope>NUCLEOTIDE SEQUENCE [LARGE SCALE GENOMIC DNA]</scope>
    <source>
        <strain evidence="2 3">NIES-2499</strain>
    </source>
</reference>
<dbReference type="STRING" id="1157962.A0A250XGF5"/>
<organism evidence="2 3">
    <name type="scientific">Chlamydomonas eustigma</name>
    <dbReference type="NCBI Taxonomy" id="1157962"/>
    <lineage>
        <taxon>Eukaryota</taxon>
        <taxon>Viridiplantae</taxon>
        <taxon>Chlorophyta</taxon>
        <taxon>core chlorophytes</taxon>
        <taxon>Chlorophyceae</taxon>
        <taxon>CS clade</taxon>
        <taxon>Chlamydomonadales</taxon>
        <taxon>Chlamydomonadaceae</taxon>
        <taxon>Chlamydomonas</taxon>
    </lineage>
</organism>
<dbReference type="PANTHER" id="PTHR43147:SF2">
    <property type="entry name" value="NADP-DEPENDENT OXIDOREDUCTASE DOMAIN-CONTAINING PROTEIN"/>
    <property type="match status" value="1"/>
</dbReference>
<dbReference type="EMBL" id="BEGY01000076">
    <property type="protein sequence ID" value="GAX82161.1"/>
    <property type="molecule type" value="Genomic_DNA"/>
</dbReference>
<sequence length="389" mass="42591">MLNFERGMQRWSIRNCDANGMRAATAQATDLRRLGSSNLRVPSLCLGTMLFGESTEYNTACHLMNKCLERGVNFFDTAEMYPVPQASETQGASEKMLGDWLKSKDRSKIIISTKVSGPSGQMTWIRGGPMKVDAKNIASAIEGSLMRLGTDYIDLYQIHWPDRYVPMFGDVDYRTTYAYSEAVPLEVQLEALGRAVREGKILHVGLSNETAWGLMKCLHAAKQQVSDQPSFLLPRVASLQNAYNLLCRTFDAHLAECCHLEGVSLLAYSPLAMGLLTGKYNVPGAAGADARLIKYKGRYAEAESRYGMRPNVLSALKAYSDLAAEAGISPTEMALRFVLSHPLIASVVIGATSMDQLKEQLAAAEAGPLGEDLLMKIDEVHSMLPNPAP</sequence>
<evidence type="ECO:0000313" key="3">
    <source>
        <dbReference type="Proteomes" id="UP000232323"/>
    </source>
</evidence>
<proteinExistence type="predicted"/>
<dbReference type="CDD" id="cd19094">
    <property type="entry name" value="AKR_Tas-like"/>
    <property type="match status" value="1"/>
</dbReference>
<dbReference type="InterPro" id="IPR036812">
    <property type="entry name" value="NAD(P)_OxRdtase_dom_sf"/>
</dbReference>
<keyword evidence="3" id="KW-1185">Reference proteome</keyword>
<dbReference type="AlphaFoldDB" id="A0A250XGF5"/>